<evidence type="ECO:0000259" key="5">
    <source>
        <dbReference type="PROSITE" id="PS50043"/>
    </source>
</evidence>
<dbReference type="EMBL" id="SJPJ01000001">
    <property type="protein sequence ID" value="TWT81271.1"/>
    <property type="molecule type" value="Genomic_DNA"/>
</dbReference>
<dbReference type="CDD" id="cd06170">
    <property type="entry name" value="LuxR_C_like"/>
    <property type="match status" value="1"/>
</dbReference>
<dbReference type="SUPFAM" id="SSF48452">
    <property type="entry name" value="TPR-like"/>
    <property type="match status" value="1"/>
</dbReference>
<dbReference type="InterPro" id="IPR027417">
    <property type="entry name" value="P-loop_NTPase"/>
</dbReference>
<dbReference type="InterPro" id="IPR059106">
    <property type="entry name" value="WHD_MalT"/>
</dbReference>
<organism evidence="6 7">
    <name type="scientific">Novipirellula herctigrandis</name>
    <dbReference type="NCBI Taxonomy" id="2527986"/>
    <lineage>
        <taxon>Bacteria</taxon>
        <taxon>Pseudomonadati</taxon>
        <taxon>Planctomycetota</taxon>
        <taxon>Planctomycetia</taxon>
        <taxon>Pirellulales</taxon>
        <taxon>Pirellulaceae</taxon>
        <taxon>Novipirellula</taxon>
    </lineage>
</organism>
<feature type="compositionally biased region" description="Basic and acidic residues" evidence="4">
    <location>
        <begin position="1"/>
        <end position="27"/>
    </location>
</feature>
<dbReference type="PROSITE" id="PS50043">
    <property type="entry name" value="HTH_LUXR_2"/>
    <property type="match status" value="1"/>
</dbReference>
<evidence type="ECO:0000256" key="2">
    <source>
        <dbReference type="ARBA" id="ARBA00023125"/>
    </source>
</evidence>
<keyword evidence="2" id="KW-0238">DNA-binding</keyword>
<dbReference type="AlphaFoldDB" id="A0A5C5Z330"/>
<feature type="region of interest" description="Disordered" evidence="4">
    <location>
        <begin position="1"/>
        <end position="33"/>
    </location>
</feature>
<sequence>MGPPKIEKPADTGSTDCRDPSRGKQGERVVASQNPVTTILKTKLRPPVMVPGLVERPRLTHALQQNPQRPLTLVSAPAGYGKTTVVIQWLHASNTQPAWLQLDERQNDLRSFLNHFVSAIEMHIPVACVNTIALLQAAQMPPLGVLAETLSNDLDAIEEPFVLVLDDYHLVAEPAVHELLEDLLRYPPRSLHLVLITRHDPPLSLSALRARGWLTEIRQDALRFSQPEVRAVLQEMAGTTLSDTALAHLELEMEGWIVGLHLVGLLLRSHAEPEEFVLSLKGGSQQVQDYLLEEVISAQPAMIREHLLKISIVDQFCAALVEALTRVDGMTDAQMTGRDFLEEIRRSNLFVVPLDVQNEWYRFHHLFQNLLQGQLKRCHGNDEIAALHLRASEWYEVESLIEDSIDHALAIGDSQRAAEIVERHSRAMMNEDEWHVVEKWLARLPDAQVMNRPELLLARAWIHYYRLNVTAIPPILDQVDELMRKDPEISNLSGQVAFFRGFSELFKGDGVTSLKHINYALEHIPLTDHEFHAETEIIFGLAGQMQGELVRVTQTITGWLAAPSPLHPIRETHLLITLSFVSCIAGDPMGAAARLKRIRLVARANELEYPLAWCDYLDGIFHLQRGEVDLAIGFLKKALKRKHSQHARAAVDAIVALAIAYQLRGQTNQAEATQRTLVEFVNNLGPLFQPLADSCALRLAVMQGQSEAVQRWLGLPTPGVEVMLFWFEIPCVTRCRALIADGSAASLKTAQERLHEYAVANEAQHNTCQLIGMLCLQAVAYQKQGEQEHALNCAEKAARLAQPGGFVFPFVELGPPMAQLLIQLRSNKVGLELIDRLLSAFPHEQADSRRVDGIEQTAQVVAMPTSSLPQRTSKSINAPTDALTNRELETLELLSQRLYDKEIAKVMSISIWTVKSHVKHIYEKLHVNNRRQAVARAEELGLLAGK</sequence>
<keyword evidence="1" id="KW-0805">Transcription regulation</keyword>
<evidence type="ECO:0000256" key="3">
    <source>
        <dbReference type="ARBA" id="ARBA00023163"/>
    </source>
</evidence>
<dbReference type="InterPro" id="IPR041664">
    <property type="entry name" value="AAA_16"/>
</dbReference>
<dbReference type="InterPro" id="IPR036388">
    <property type="entry name" value="WH-like_DNA-bd_sf"/>
</dbReference>
<dbReference type="Pfam" id="PF17874">
    <property type="entry name" value="TPR_MalT"/>
    <property type="match status" value="1"/>
</dbReference>
<keyword evidence="7" id="KW-1185">Reference proteome</keyword>
<dbReference type="InterPro" id="IPR041617">
    <property type="entry name" value="TPR_MalT"/>
</dbReference>
<dbReference type="GO" id="GO:0003677">
    <property type="term" value="F:DNA binding"/>
    <property type="evidence" value="ECO:0007669"/>
    <property type="project" value="UniProtKB-KW"/>
</dbReference>
<dbReference type="Gene3D" id="1.25.40.10">
    <property type="entry name" value="Tetratricopeptide repeat domain"/>
    <property type="match status" value="1"/>
</dbReference>
<dbReference type="Pfam" id="PF13191">
    <property type="entry name" value="AAA_16"/>
    <property type="match status" value="1"/>
</dbReference>
<keyword evidence="3" id="KW-0804">Transcription</keyword>
<proteinExistence type="predicted"/>
<dbReference type="InterPro" id="IPR000792">
    <property type="entry name" value="Tscrpt_reg_LuxR_C"/>
</dbReference>
<evidence type="ECO:0000313" key="6">
    <source>
        <dbReference type="EMBL" id="TWT81271.1"/>
    </source>
</evidence>
<reference evidence="6 7" key="1">
    <citation type="submission" date="2019-02" db="EMBL/GenBank/DDBJ databases">
        <title>Deep-cultivation of Planctomycetes and their phenomic and genomic characterization uncovers novel biology.</title>
        <authorList>
            <person name="Wiegand S."/>
            <person name="Jogler M."/>
            <person name="Boedeker C."/>
            <person name="Pinto D."/>
            <person name="Vollmers J."/>
            <person name="Rivas-Marin E."/>
            <person name="Kohn T."/>
            <person name="Peeters S.H."/>
            <person name="Heuer A."/>
            <person name="Rast P."/>
            <person name="Oberbeckmann S."/>
            <person name="Bunk B."/>
            <person name="Jeske O."/>
            <person name="Meyerdierks A."/>
            <person name="Storesund J.E."/>
            <person name="Kallscheuer N."/>
            <person name="Luecker S."/>
            <person name="Lage O.M."/>
            <person name="Pohl T."/>
            <person name="Merkel B.J."/>
            <person name="Hornburger P."/>
            <person name="Mueller R.-W."/>
            <person name="Bruemmer F."/>
            <person name="Labrenz M."/>
            <person name="Spormann A.M."/>
            <person name="Op Den Camp H."/>
            <person name="Overmann J."/>
            <person name="Amann R."/>
            <person name="Jetten M.S.M."/>
            <person name="Mascher T."/>
            <person name="Medema M.H."/>
            <person name="Devos D.P."/>
            <person name="Kaster A.-K."/>
            <person name="Ovreas L."/>
            <person name="Rohde M."/>
            <person name="Galperin M.Y."/>
            <person name="Jogler C."/>
        </authorList>
    </citation>
    <scope>NUCLEOTIDE SEQUENCE [LARGE SCALE GENOMIC DNA]</scope>
    <source>
        <strain evidence="6 7">CA13</strain>
    </source>
</reference>
<feature type="domain" description="HTH luxR-type" evidence="5">
    <location>
        <begin position="876"/>
        <end position="941"/>
    </location>
</feature>
<gene>
    <name evidence="6" type="primary">malT_1</name>
    <name evidence="6" type="ORF">CA13_27220</name>
</gene>
<dbReference type="InterPro" id="IPR011990">
    <property type="entry name" value="TPR-like_helical_dom_sf"/>
</dbReference>
<evidence type="ECO:0000256" key="1">
    <source>
        <dbReference type="ARBA" id="ARBA00023015"/>
    </source>
</evidence>
<dbReference type="Pfam" id="PF00196">
    <property type="entry name" value="GerE"/>
    <property type="match status" value="1"/>
</dbReference>
<dbReference type="InterPro" id="IPR016032">
    <property type="entry name" value="Sig_transdc_resp-reg_C-effctor"/>
</dbReference>
<dbReference type="GO" id="GO:0006355">
    <property type="term" value="P:regulation of DNA-templated transcription"/>
    <property type="evidence" value="ECO:0007669"/>
    <property type="project" value="InterPro"/>
</dbReference>
<dbReference type="Pfam" id="PF25873">
    <property type="entry name" value="WHD_MalT"/>
    <property type="match status" value="1"/>
</dbReference>
<dbReference type="OrthoDB" id="9789465at2"/>
<dbReference type="SUPFAM" id="SSF52540">
    <property type="entry name" value="P-loop containing nucleoside triphosphate hydrolases"/>
    <property type="match status" value="1"/>
</dbReference>
<dbReference type="SUPFAM" id="SSF46894">
    <property type="entry name" value="C-terminal effector domain of the bipartite response regulators"/>
    <property type="match status" value="1"/>
</dbReference>
<dbReference type="SMART" id="SM00421">
    <property type="entry name" value="HTH_LUXR"/>
    <property type="match status" value="1"/>
</dbReference>
<dbReference type="PRINTS" id="PR00038">
    <property type="entry name" value="HTHLUXR"/>
</dbReference>
<name>A0A5C5Z330_9BACT</name>
<dbReference type="PANTHER" id="PTHR44688:SF16">
    <property type="entry name" value="DNA-BINDING TRANSCRIPTIONAL ACTIVATOR DEVR_DOSR"/>
    <property type="match status" value="1"/>
</dbReference>
<dbReference type="Proteomes" id="UP000315010">
    <property type="component" value="Unassembled WGS sequence"/>
</dbReference>
<comment type="caution">
    <text evidence="6">The sequence shown here is derived from an EMBL/GenBank/DDBJ whole genome shotgun (WGS) entry which is preliminary data.</text>
</comment>
<evidence type="ECO:0000256" key="4">
    <source>
        <dbReference type="SAM" id="MobiDB-lite"/>
    </source>
</evidence>
<protein>
    <submittedName>
        <fullName evidence="6">HTH-type transcriptional regulator MalT</fullName>
    </submittedName>
</protein>
<dbReference type="Gene3D" id="3.40.50.300">
    <property type="entry name" value="P-loop containing nucleotide triphosphate hydrolases"/>
    <property type="match status" value="1"/>
</dbReference>
<dbReference type="PANTHER" id="PTHR44688">
    <property type="entry name" value="DNA-BINDING TRANSCRIPTIONAL ACTIVATOR DEVR_DOSR"/>
    <property type="match status" value="1"/>
</dbReference>
<evidence type="ECO:0000313" key="7">
    <source>
        <dbReference type="Proteomes" id="UP000315010"/>
    </source>
</evidence>
<dbReference type="Gene3D" id="1.10.10.10">
    <property type="entry name" value="Winged helix-like DNA-binding domain superfamily/Winged helix DNA-binding domain"/>
    <property type="match status" value="1"/>
</dbReference>
<accession>A0A5C5Z330</accession>